<comment type="caution">
    <text evidence="2">The sequence shown here is derived from an EMBL/GenBank/DDBJ whole genome shotgun (WGS) entry which is preliminary data.</text>
</comment>
<feature type="compositionally biased region" description="Basic residues" evidence="1">
    <location>
        <begin position="13"/>
        <end position="22"/>
    </location>
</feature>
<evidence type="ECO:0000256" key="1">
    <source>
        <dbReference type="SAM" id="MobiDB-lite"/>
    </source>
</evidence>
<keyword evidence="3" id="KW-1185">Reference proteome</keyword>
<gene>
    <name evidence="2" type="ORF">MKW94_009206</name>
</gene>
<reference evidence="2" key="1">
    <citation type="submission" date="2022-03" db="EMBL/GenBank/DDBJ databases">
        <title>A functionally conserved STORR gene fusion in Papaver species that diverged 16.8 million years ago.</title>
        <authorList>
            <person name="Catania T."/>
        </authorList>
    </citation>
    <scope>NUCLEOTIDE SEQUENCE</scope>
    <source>
        <strain evidence="2">S-191538</strain>
    </source>
</reference>
<accession>A0AA41S8L8</accession>
<dbReference type="EMBL" id="JAJJMA010119116">
    <property type="protein sequence ID" value="MCL7032086.1"/>
    <property type="molecule type" value="Genomic_DNA"/>
</dbReference>
<sequence length="302" mass="35870">MAEPCTSETRQEGRKRKRRQRRKRRENIIGALLMDWKSYDEVENILGPYVSQVIDKAHYGGYKSAREVFEDYKIFYSIRTKLTGGENKLRIPYEVAEYFCYYAQKEKAMMLCGFSTMLYDATLFPDHHHIQDHHIQWIHQQLKEYDDPNELILGAEYLIRQVDARVLTLLRDKDVQSELDKQKKQKIKCLEKFQNEFEKIIQNDFQDDGIDKMVLAFEELKCKMSCAEKLLETLAHGLTRRIDTYCETLCNVGNRFTISILEREFKKLLSDEDSEGDLAKEWSEVTEGMRELDKIERKNELY</sequence>
<evidence type="ECO:0000313" key="2">
    <source>
        <dbReference type="EMBL" id="MCL7032086.1"/>
    </source>
</evidence>
<proteinExistence type="predicted"/>
<dbReference type="Proteomes" id="UP001177140">
    <property type="component" value="Unassembled WGS sequence"/>
</dbReference>
<protein>
    <submittedName>
        <fullName evidence="2">Uncharacterized protein</fullName>
    </submittedName>
</protein>
<dbReference type="AlphaFoldDB" id="A0AA41S8L8"/>
<organism evidence="2 3">
    <name type="scientific">Papaver nudicaule</name>
    <name type="common">Iceland poppy</name>
    <dbReference type="NCBI Taxonomy" id="74823"/>
    <lineage>
        <taxon>Eukaryota</taxon>
        <taxon>Viridiplantae</taxon>
        <taxon>Streptophyta</taxon>
        <taxon>Embryophyta</taxon>
        <taxon>Tracheophyta</taxon>
        <taxon>Spermatophyta</taxon>
        <taxon>Magnoliopsida</taxon>
        <taxon>Ranunculales</taxon>
        <taxon>Papaveraceae</taxon>
        <taxon>Papaveroideae</taxon>
        <taxon>Papaver</taxon>
    </lineage>
</organism>
<evidence type="ECO:0000313" key="3">
    <source>
        <dbReference type="Proteomes" id="UP001177140"/>
    </source>
</evidence>
<name>A0AA41S8L8_PAPNU</name>
<feature type="region of interest" description="Disordered" evidence="1">
    <location>
        <begin position="1"/>
        <end position="22"/>
    </location>
</feature>